<gene>
    <name evidence="1" type="ORF">ROE7235_03067</name>
</gene>
<name>A0A3B0MIB6_9RHOB</name>
<reference evidence="2" key="1">
    <citation type="submission" date="2018-08" db="EMBL/GenBank/DDBJ databases">
        <authorList>
            <person name="Rodrigo-Torres L."/>
            <person name="Arahal R. D."/>
            <person name="Lucena T."/>
        </authorList>
    </citation>
    <scope>NUCLEOTIDE SEQUENCE [LARGE SCALE GENOMIC DNA]</scope>
    <source>
        <strain evidence="2">CECT 7235</strain>
    </source>
</reference>
<keyword evidence="2" id="KW-1185">Reference proteome</keyword>
<evidence type="ECO:0000313" key="1">
    <source>
        <dbReference type="EMBL" id="SUZ33298.1"/>
    </source>
</evidence>
<sequence>MAAVTGQLVTQLLYQHRLRLHLGKQKRREPAWFLGIFGQGFGHVQHGQS</sequence>
<dbReference type="AlphaFoldDB" id="A0A3B0MIB6"/>
<evidence type="ECO:0000313" key="2">
    <source>
        <dbReference type="Proteomes" id="UP000272908"/>
    </source>
</evidence>
<proteinExistence type="predicted"/>
<dbReference type="Proteomes" id="UP000272908">
    <property type="component" value="Unassembled WGS sequence"/>
</dbReference>
<protein>
    <submittedName>
        <fullName evidence="1">Uncharacterized protein</fullName>
    </submittedName>
</protein>
<accession>A0A3B0MIB6</accession>
<organism evidence="1 2">
    <name type="scientific">Roseinatronobacter ekhonensis</name>
    <dbReference type="NCBI Taxonomy" id="254356"/>
    <lineage>
        <taxon>Bacteria</taxon>
        <taxon>Pseudomonadati</taxon>
        <taxon>Pseudomonadota</taxon>
        <taxon>Alphaproteobacteria</taxon>
        <taxon>Rhodobacterales</taxon>
        <taxon>Paracoccaceae</taxon>
        <taxon>Roseinatronobacter</taxon>
    </lineage>
</organism>
<dbReference type="EMBL" id="UIHC01000043">
    <property type="protein sequence ID" value="SUZ33298.1"/>
    <property type="molecule type" value="Genomic_DNA"/>
</dbReference>